<gene>
    <name evidence="15" type="ORF">ABVK25_001605</name>
</gene>
<organism evidence="15 16">
    <name type="scientific">Lepraria finkii</name>
    <dbReference type="NCBI Taxonomy" id="1340010"/>
    <lineage>
        <taxon>Eukaryota</taxon>
        <taxon>Fungi</taxon>
        <taxon>Dikarya</taxon>
        <taxon>Ascomycota</taxon>
        <taxon>Pezizomycotina</taxon>
        <taxon>Lecanoromycetes</taxon>
        <taxon>OSLEUM clade</taxon>
        <taxon>Lecanoromycetidae</taxon>
        <taxon>Lecanorales</taxon>
        <taxon>Lecanorineae</taxon>
        <taxon>Stereocaulaceae</taxon>
        <taxon>Lepraria</taxon>
    </lineage>
</organism>
<comment type="subcellular location">
    <subcellularLocation>
        <location evidence="1">Membrane</location>
        <topology evidence="1">Multi-pass membrane protein</topology>
    </subcellularLocation>
</comment>
<keyword evidence="12 13" id="KW-0472">Membrane</keyword>
<evidence type="ECO:0000256" key="9">
    <source>
        <dbReference type="ARBA" id="ARBA00022919"/>
    </source>
</evidence>
<protein>
    <recommendedName>
        <fullName evidence="14">Endonuclease/exonuclease/phosphatase domain-containing protein</fullName>
    </recommendedName>
</protein>
<comment type="caution">
    <text evidence="15">The sequence shown here is derived from an EMBL/GenBank/DDBJ whole genome shotgun (WGS) entry which is preliminary data.</text>
</comment>
<proteinExistence type="inferred from homology"/>
<evidence type="ECO:0000256" key="11">
    <source>
        <dbReference type="ARBA" id="ARBA00023098"/>
    </source>
</evidence>
<dbReference type="Pfam" id="PF03372">
    <property type="entry name" value="Exo_endo_phos"/>
    <property type="match status" value="1"/>
</dbReference>
<dbReference type="EMBL" id="JBHFEH010000003">
    <property type="protein sequence ID" value="KAL2057988.1"/>
    <property type="molecule type" value="Genomic_DNA"/>
</dbReference>
<dbReference type="PANTHER" id="PTHR16320">
    <property type="entry name" value="SPHINGOMYELINASE FAMILY MEMBER"/>
    <property type="match status" value="1"/>
</dbReference>
<evidence type="ECO:0000256" key="2">
    <source>
        <dbReference type="ARBA" id="ARBA00004760"/>
    </source>
</evidence>
<evidence type="ECO:0000256" key="3">
    <source>
        <dbReference type="ARBA" id="ARBA00004991"/>
    </source>
</evidence>
<feature type="transmembrane region" description="Helical" evidence="13">
    <location>
        <begin position="418"/>
        <end position="444"/>
    </location>
</feature>
<keyword evidence="10 13" id="KW-1133">Transmembrane helix</keyword>
<evidence type="ECO:0000256" key="4">
    <source>
        <dbReference type="ARBA" id="ARBA00006335"/>
    </source>
</evidence>
<evidence type="ECO:0000256" key="5">
    <source>
        <dbReference type="ARBA" id="ARBA00022692"/>
    </source>
</evidence>
<evidence type="ECO:0000256" key="10">
    <source>
        <dbReference type="ARBA" id="ARBA00022989"/>
    </source>
</evidence>
<evidence type="ECO:0000256" key="6">
    <source>
        <dbReference type="ARBA" id="ARBA00022723"/>
    </source>
</evidence>
<comment type="pathway">
    <text evidence="3">Sphingolipid metabolism.</text>
</comment>
<dbReference type="Gene3D" id="3.60.10.10">
    <property type="entry name" value="Endonuclease/exonuclease/phosphatase"/>
    <property type="match status" value="1"/>
</dbReference>
<comment type="pathway">
    <text evidence="2">Lipid metabolism; sphingolipid metabolism.</text>
</comment>
<feature type="transmembrane region" description="Helical" evidence="13">
    <location>
        <begin position="393"/>
        <end position="412"/>
    </location>
</feature>
<comment type="similarity">
    <text evidence="4">Belongs to the neutral sphingomyelinase family.</text>
</comment>
<dbReference type="SUPFAM" id="SSF56219">
    <property type="entry name" value="DNase I-like"/>
    <property type="match status" value="1"/>
</dbReference>
<evidence type="ECO:0000313" key="16">
    <source>
        <dbReference type="Proteomes" id="UP001590951"/>
    </source>
</evidence>
<reference evidence="15 16" key="1">
    <citation type="submission" date="2024-09" db="EMBL/GenBank/DDBJ databases">
        <title>Rethinking Asexuality: The Enigmatic Case of Functional Sexual Genes in Lepraria (Stereocaulaceae).</title>
        <authorList>
            <person name="Doellman M."/>
            <person name="Sun Y."/>
            <person name="Barcenas-Pena A."/>
            <person name="Lumbsch H.T."/>
            <person name="Grewe F."/>
        </authorList>
    </citation>
    <scope>NUCLEOTIDE SEQUENCE [LARGE SCALE GENOMIC DNA]</scope>
    <source>
        <strain evidence="15 16">Grewe 0041</strain>
    </source>
</reference>
<name>A0ABR4BJJ7_9LECA</name>
<keyword evidence="6" id="KW-0479">Metal-binding</keyword>
<evidence type="ECO:0000256" key="13">
    <source>
        <dbReference type="SAM" id="Phobius"/>
    </source>
</evidence>
<dbReference type="InterPro" id="IPR005135">
    <property type="entry name" value="Endo/exonuclease/phosphatase"/>
</dbReference>
<dbReference type="InterPro" id="IPR036691">
    <property type="entry name" value="Endo/exonu/phosph_ase_sf"/>
</dbReference>
<accession>A0ABR4BJJ7</accession>
<evidence type="ECO:0000256" key="12">
    <source>
        <dbReference type="ARBA" id="ARBA00023136"/>
    </source>
</evidence>
<feature type="domain" description="Endonuclease/exonuclease/phosphatase" evidence="14">
    <location>
        <begin position="14"/>
        <end position="326"/>
    </location>
</feature>
<keyword evidence="11" id="KW-0443">Lipid metabolism</keyword>
<keyword evidence="16" id="KW-1185">Reference proteome</keyword>
<dbReference type="InterPro" id="IPR038772">
    <property type="entry name" value="Sph/SMPD2-like"/>
</dbReference>
<evidence type="ECO:0000313" key="15">
    <source>
        <dbReference type="EMBL" id="KAL2057988.1"/>
    </source>
</evidence>
<dbReference type="Proteomes" id="UP001590951">
    <property type="component" value="Unassembled WGS sequence"/>
</dbReference>
<keyword evidence="8" id="KW-0460">Magnesium</keyword>
<keyword evidence="5 13" id="KW-0812">Transmembrane</keyword>
<keyword evidence="7" id="KW-0378">Hydrolase</keyword>
<evidence type="ECO:0000256" key="1">
    <source>
        <dbReference type="ARBA" id="ARBA00004141"/>
    </source>
</evidence>
<keyword evidence="9" id="KW-0746">Sphingolipid metabolism</keyword>
<dbReference type="PANTHER" id="PTHR16320:SF24">
    <property type="entry name" value="PHOSPHODIESTERASE, PUTATIVE-RELATED"/>
    <property type="match status" value="1"/>
</dbReference>
<sequence>MSTSSETPTTLNVITYNCLGLKYISHFRKERLAEIGRRLAITSAVPEIVGLQECWTQEDYNSIREQTKHILPYGKFYFSGIFGGGLAILSKWPIEESHMFRYPLNGRPTAFFRGDWFVGKGVACARIQLGPRPEDVAEVFCTHLHAPYESEPDDSYICHRTAQAWEIAKLMRGAAERGHLVLGLGDFNMLPFSLAHQLITAHAPVQDAWRVLHPDSSFGPAKSEVERRRGREIPNAMYNLTENGAASDSVFNTWRWPKEQQKRLFKGEKIIIEGTTPDPNAKRLDYIFVGNNVNKGISSGPKWHVHDVKVGMTERHPAIGCSLSDHFSIETTLSRIQDPSHMTRNEERADLWAAGPIQNQHQAVALPLTTYDTILSMIEKYTRRERRQRHFRLSNFCISIFISIGCFTATWWSPRPFVAFLLILLSTLGFGAGILDGLIGGLFIGSELRALKEFEWEIRNAKDLAVARAKELKEQEIASKETSAARAGD</sequence>
<evidence type="ECO:0000259" key="14">
    <source>
        <dbReference type="Pfam" id="PF03372"/>
    </source>
</evidence>
<evidence type="ECO:0000256" key="7">
    <source>
        <dbReference type="ARBA" id="ARBA00022801"/>
    </source>
</evidence>
<evidence type="ECO:0000256" key="8">
    <source>
        <dbReference type="ARBA" id="ARBA00022842"/>
    </source>
</evidence>